<organism evidence="1 2">
    <name type="scientific">Devosia albogilva</name>
    <dbReference type="NCBI Taxonomy" id="429726"/>
    <lineage>
        <taxon>Bacteria</taxon>
        <taxon>Pseudomonadati</taxon>
        <taxon>Pseudomonadota</taxon>
        <taxon>Alphaproteobacteria</taxon>
        <taxon>Hyphomicrobiales</taxon>
        <taxon>Devosiaceae</taxon>
        <taxon>Devosia</taxon>
    </lineage>
</organism>
<name>A0ABW5QNG4_9HYPH</name>
<protein>
    <submittedName>
        <fullName evidence="1">Uncharacterized protein</fullName>
    </submittedName>
</protein>
<dbReference type="Proteomes" id="UP001597521">
    <property type="component" value="Unassembled WGS sequence"/>
</dbReference>
<sequence length="280" mass="28918">MLRSIAIVIAFLGWQVEQARAFDLGEWANDAAGKVNEAAIGPAVEFSRNKGAEAAELARGMSAPAREFAGQVTGVATGAWSTAKKHVPLTLDVAAFSGNDFAAWLHLQELNQFARSLQVDERYDAARIAIAASLAAIPRDPDWWRDVTVSTTVVGVSTFGATAGCTAAASPAGPVVMAASAAVCSSAGAWGGTFVLTEGYALAGVTPNSDALELGQWVGASAGTLGAAHLLRSAPSKISFQGLDRASDWLSDFTPIGWNADLPVFGVLEDGPWLDAASAN</sequence>
<reference evidence="2" key="1">
    <citation type="journal article" date="2019" name="Int. J. Syst. Evol. Microbiol.">
        <title>The Global Catalogue of Microorganisms (GCM) 10K type strain sequencing project: providing services to taxonomists for standard genome sequencing and annotation.</title>
        <authorList>
            <consortium name="The Broad Institute Genomics Platform"/>
            <consortium name="The Broad Institute Genome Sequencing Center for Infectious Disease"/>
            <person name="Wu L."/>
            <person name="Ma J."/>
        </authorList>
    </citation>
    <scope>NUCLEOTIDE SEQUENCE [LARGE SCALE GENOMIC DNA]</scope>
    <source>
        <strain evidence="2">CCM 7427</strain>
    </source>
</reference>
<keyword evidence="2" id="KW-1185">Reference proteome</keyword>
<comment type="caution">
    <text evidence="1">The sequence shown here is derived from an EMBL/GenBank/DDBJ whole genome shotgun (WGS) entry which is preliminary data.</text>
</comment>
<evidence type="ECO:0000313" key="1">
    <source>
        <dbReference type="EMBL" id="MFD2649274.1"/>
    </source>
</evidence>
<dbReference type="RefSeq" id="WP_386834769.1">
    <property type="nucleotide sequence ID" value="NZ_JBHUNP010000001.1"/>
</dbReference>
<accession>A0ABW5QNG4</accession>
<evidence type="ECO:0000313" key="2">
    <source>
        <dbReference type="Proteomes" id="UP001597521"/>
    </source>
</evidence>
<dbReference type="EMBL" id="JBHUNP010000001">
    <property type="protein sequence ID" value="MFD2649274.1"/>
    <property type="molecule type" value="Genomic_DNA"/>
</dbReference>
<proteinExistence type="predicted"/>
<gene>
    <name evidence="1" type="ORF">ACFSX5_15920</name>
</gene>